<dbReference type="OrthoDB" id="6665746at2759"/>
<dbReference type="RefSeq" id="XP_028141442.1">
    <property type="nucleotide sequence ID" value="XM_028285641.1"/>
</dbReference>
<protein>
    <submittedName>
        <fullName evidence="3">Uncharacterized protein LOC114335407</fullName>
    </submittedName>
</protein>
<keyword evidence="2" id="KW-1185">Reference proteome</keyword>
<dbReference type="EnsemblMetazoa" id="XM_028285641.2">
    <property type="protein sequence ID" value="XP_028141442.1"/>
    <property type="gene ID" value="LOC114335407"/>
</dbReference>
<name>A0A6P7G352_DIAVI</name>
<dbReference type="GeneID" id="114335407"/>
<dbReference type="AlphaFoldDB" id="A0A6P7G352"/>
<evidence type="ECO:0000313" key="2">
    <source>
        <dbReference type="Proteomes" id="UP001652700"/>
    </source>
</evidence>
<dbReference type="InParanoid" id="A0A6P7G352"/>
<evidence type="ECO:0000313" key="1">
    <source>
        <dbReference type="EnsemblMetazoa" id="XP_028141442.1"/>
    </source>
</evidence>
<organism evidence="3">
    <name type="scientific">Diabrotica virgifera virgifera</name>
    <name type="common">western corn rootworm</name>
    <dbReference type="NCBI Taxonomy" id="50390"/>
    <lineage>
        <taxon>Eukaryota</taxon>
        <taxon>Metazoa</taxon>
        <taxon>Ecdysozoa</taxon>
        <taxon>Arthropoda</taxon>
        <taxon>Hexapoda</taxon>
        <taxon>Insecta</taxon>
        <taxon>Pterygota</taxon>
        <taxon>Neoptera</taxon>
        <taxon>Endopterygota</taxon>
        <taxon>Coleoptera</taxon>
        <taxon>Polyphaga</taxon>
        <taxon>Cucujiformia</taxon>
        <taxon>Chrysomeloidea</taxon>
        <taxon>Chrysomelidae</taxon>
        <taxon>Galerucinae</taxon>
        <taxon>Diabroticina</taxon>
        <taxon>Diabroticites</taxon>
        <taxon>Diabrotica</taxon>
    </lineage>
</organism>
<evidence type="ECO:0000313" key="3">
    <source>
        <dbReference type="RefSeq" id="XP_028141442.1"/>
    </source>
</evidence>
<sequence>MFKVLTPECYLYQFVNKGNSIPREKLLKQLAQSFYITQTKRRICNSNVSRQSQTIAADILDTIFLSISEPPRANENRKRKRCHLCPAKKDRKTSYVCAECKIPLCLCLQCCVQVCKKCKEKLQFVFKPFVLLHFVTLVYK</sequence>
<dbReference type="Proteomes" id="UP001652700">
    <property type="component" value="Unplaced"/>
</dbReference>
<accession>A0A6P7G352</accession>
<dbReference type="KEGG" id="dvv:114335407"/>
<reference evidence="1" key="2">
    <citation type="submission" date="2025-05" db="UniProtKB">
        <authorList>
            <consortium name="EnsemblMetazoa"/>
        </authorList>
    </citation>
    <scope>IDENTIFICATION</scope>
</reference>
<reference evidence="3" key="1">
    <citation type="submission" date="2025-04" db="UniProtKB">
        <authorList>
            <consortium name="RefSeq"/>
        </authorList>
    </citation>
    <scope>IDENTIFICATION</scope>
    <source>
        <tissue evidence="3">Whole insect</tissue>
    </source>
</reference>
<proteinExistence type="predicted"/>
<gene>
    <name evidence="3" type="primary">LOC114335407</name>
</gene>